<dbReference type="GO" id="GO:0044341">
    <property type="term" value="P:sodium-dependent phosphate transport"/>
    <property type="evidence" value="ECO:0007669"/>
    <property type="project" value="InterPro"/>
</dbReference>
<dbReference type="RefSeq" id="WP_069834842.1">
    <property type="nucleotide sequence ID" value="NZ_MDGQ01000004.1"/>
</dbReference>
<dbReference type="InterPro" id="IPR003841">
    <property type="entry name" value="Na/Pi_transpt"/>
</dbReference>
<dbReference type="NCBIfam" id="NF037997">
    <property type="entry name" value="Na_Pi_symport"/>
    <property type="match status" value="1"/>
</dbReference>
<dbReference type="GO" id="GO:0005886">
    <property type="term" value="C:plasma membrane"/>
    <property type="evidence" value="ECO:0007669"/>
    <property type="project" value="UniProtKB-SubCell"/>
</dbReference>
<dbReference type="STRING" id="1563681.BFP71_07365"/>
<feature type="transmembrane region" description="Helical" evidence="7">
    <location>
        <begin position="7"/>
        <end position="26"/>
    </location>
</feature>
<feature type="domain" description="PhoU" evidence="8">
    <location>
        <begin position="367"/>
        <end position="450"/>
    </location>
</feature>
<keyword evidence="3 7" id="KW-0812">Transmembrane</keyword>
<feature type="coiled-coil region" evidence="6">
    <location>
        <begin position="360"/>
        <end position="420"/>
    </location>
</feature>
<keyword evidence="10" id="KW-1185">Reference proteome</keyword>
<dbReference type="GO" id="GO:0005436">
    <property type="term" value="F:sodium:phosphate symporter activity"/>
    <property type="evidence" value="ECO:0007669"/>
    <property type="project" value="InterPro"/>
</dbReference>
<dbReference type="InterPro" id="IPR026022">
    <property type="entry name" value="PhoU_dom"/>
</dbReference>
<evidence type="ECO:0000313" key="10">
    <source>
        <dbReference type="Proteomes" id="UP000095552"/>
    </source>
</evidence>
<evidence type="ECO:0000256" key="6">
    <source>
        <dbReference type="SAM" id="Coils"/>
    </source>
</evidence>
<evidence type="ECO:0000259" key="8">
    <source>
        <dbReference type="Pfam" id="PF01895"/>
    </source>
</evidence>
<keyword evidence="4 7" id="KW-1133">Transmembrane helix</keyword>
<dbReference type="Gene3D" id="1.20.58.220">
    <property type="entry name" value="Phosphate transport system protein phou homolog 2, domain 2"/>
    <property type="match status" value="1"/>
</dbReference>
<keyword evidence="2" id="KW-1003">Cell membrane</keyword>
<dbReference type="Pfam" id="PF01895">
    <property type="entry name" value="PhoU"/>
    <property type="match status" value="1"/>
</dbReference>
<dbReference type="EMBL" id="MDGQ01000004">
    <property type="protein sequence ID" value="OEK05923.1"/>
    <property type="molecule type" value="Genomic_DNA"/>
</dbReference>
<protein>
    <recommendedName>
        <fullName evidence="8">PhoU domain-containing protein</fullName>
    </recommendedName>
</protein>
<dbReference type="NCBIfam" id="TIGR00704">
    <property type="entry name" value="NaPi_cotrn_rel"/>
    <property type="match status" value="1"/>
</dbReference>
<feature type="transmembrane region" description="Helical" evidence="7">
    <location>
        <begin position="259"/>
        <end position="277"/>
    </location>
</feature>
<sequence>MSPEEEPLILNIIKIFGALGLFIYGMKVMSEGIQKVAGDKLRSGLSKMTNTRFGGVLTGFFTTSVIQSSSATTVMIVSFVNAGLLNLKQAIGVIMGANIGTTITALIIVVFGFKFSISSFALPLLMVSVPLFLFSKSERWKYLGEFLIGFSILFIGLGALKDLVPSDLPPETQEFIGSLGEYGFFSTVLMVIVGTIVTIVVQSSSAAMAITLTLCSKGIIPFEMAAAIVLGENIGTTVTANIAAVIGNTHAKRAARAHLIFNLMGVLWMLILFNPFLRLIDGIVQSMDLGSPFADVDAINNGLTAFHMLFNILNTLLLVWFVNFIAKVVIKVVPSNDEDDEVFKLNYISGNMVKTPTLSLQEAKMEIRQFGNILASLSKNAKKLLLSDDKTKSQTYKSRIADLEDTTDKFEEEVSNYVIRITGEQLSQTNSNEIRDILSIASEFERTGDEFLRLVKHCERLDNKKFVLNAKQKDKLEVLHNLIADAVEIVAQNLNTNDLADVSDEAAIKKEDEINKFVIKLHKQNLKSIEAKEYSVKEGVIYKDIIASLETIGDHLLNISQSAVGKYSEEDQI</sequence>
<feature type="transmembrane region" description="Helical" evidence="7">
    <location>
        <begin position="117"/>
        <end position="135"/>
    </location>
</feature>
<reference evidence="9 10" key="1">
    <citation type="submission" date="2016-08" db="EMBL/GenBank/DDBJ databases">
        <title>Draft genome of Fabibacter sp. strain SK-8.</title>
        <authorList>
            <person name="Wong S.-K."/>
            <person name="Hamasaki K."/>
            <person name="Yoshizawa S."/>
        </authorList>
    </citation>
    <scope>NUCLEOTIDE SEQUENCE [LARGE SCALE GENOMIC DNA]</scope>
    <source>
        <strain evidence="9 10">SK-8</strain>
    </source>
</reference>
<feature type="transmembrane region" description="Helical" evidence="7">
    <location>
        <begin position="142"/>
        <end position="160"/>
    </location>
</feature>
<proteinExistence type="predicted"/>
<accession>A0A1E5T3G1</accession>
<evidence type="ECO:0000256" key="4">
    <source>
        <dbReference type="ARBA" id="ARBA00022989"/>
    </source>
</evidence>
<evidence type="ECO:0000256" key="1">
    <source>
        <dbReference type="ARBA" id="ARBA00004651"/>
    </source>
</evidence>
<feature type="transmembrane region" description="Helical" evidence="7">
    <location>
        <begin position="91"/>
        <end position="111"/>
    </location>
</feature>
<evidence type="ECO:0000313" key="9">
    <source>
        <dbReference type="EMBL" id="OEK05923.1"/>
    </source>
</evidence>
<dbReference type="Pfam" id="PF02690">
    <property type="entry name" value="Na_Pi_cotrans"/>
    <property type="match status" value="2"/>
</dbReference>
<comment type="caution">
    <text evidence="9">The sequence shown here is derived from an EMBL/GenBank/DDBJ whole genome shotgun (WGS) entry which is preliminary data.</text>
</comment>
<feature type="transmembrane region" description="Helical" evidence="7">
    <location>
        <begin position="180"/>
        <end position="201"/>
    </location>
</feature>
<evidence type="ECO:0000256" key="7">
    <source>
        <dbReference type="SAM" id="Phobius"/>
    </source>
</evidence>
<dbReference type="AlphaFoldDB" id="A0A1E5T3G1"/>
<feature type="transmembrane region" description="Helical" evidence="7">
    <location>
        <begin position="305"/>
        <end position="326"/>
    </location>
</feature>
<dbReference type="PANTHER" id="PTHR10010:SF46">
    <property type="entry name" value="SODIUM-DEPENDENT PHOSPHATE TRANSPORT PROTEIN 2B"/>
    <property type="match status" value="1"/>
</dbReference>
<evidence type="ECO:0000256" key="2">
    <source>
        <dbReference type="ARBA" id="ARBA00022475"/>
    </source>
</evidence>
<dbReference type="InterPro" id="IPR004633">
    <property type="entry name" value="NaPi_cotrn-rel/YqeW-like"/>
</dbReference>
<dbReference type="OrthoDB" id="9763003at2"/>
<dbReference type="Proteomes" id="UP000095552">
    <property type="component" value="Unassembled WGS sequence"/>
</dbReference>
<keyword evidence="5 7" id="KW-0472">Membrane</keyword>
<evidence type="ECO:0000256" key="5">
    <source>
        <dbReference type="ARBA" id="ARBA00023136"/>
    </source>
</evidence>
<comment type="subcellular location">
    <subcellularLocation>
        <location evidence="1">Cell membrane</location>
        <topology evidence="1">Multi-pass membrane protein</topology>
    </subcellularLocation>
</comment>
<gene>
    <name evidence="9" type="ORF">BFP71_07365</name>
</gene>
<dbReference type="PANTHER" id="PTHR10010">
    <property type="entry name" value="SOLUTE CARRIER FAMILY 34 SODIUM PHOSPHATE , MEMBER 2-RELATED"/>
    <property type="match status" value="1"/>
</dbReference>
<organism evidence="9 10">
    <name type="scientific">Roseivirga misakiensis</name>
    <dbReference type="NCBI Taxonomy" id="1563681"/>
    <lineage>
        <taxon>Bacteria</taxon>
        <taxon>Pseudomonadati</taxon>
        <taxon>Bacteroidota</taxon>
        <taxon>Cytophagia</taxon>
        <taxon>Cytophagales</taxon>
        <taxon>Roseivirgaceae</taxon>
        <taxon>Roseivirga</taxon>
    </lineage>
</organism>
<evidence type="ECO:0000256" key="3">
    <source>
        <dbReference type="ARBA" id="ARBA00022692"/>
    </source>
</evidence>
<dbReference type="SUPFAM" id="SSF109755">
    <property type="entry name" value="PhoU-like"/>
    <property type="match status" value="1"/>
</dbReference>
<keyword evidence="6" id="KW-0175">Coiled coil</keyword>
<name>A0A1E5T3G1_9BACT</name>
<feature type="transmembrane region" description="Helical" evidence="7">
    <location>
        <begin position="53"/>
        <end position="79"/>
    </location>
</feature>
<dbReference type="InterPro" id="IPR038078">
    <property type="entry name" value="PhoU-like_sf"/>
</dbReference>